<dbReference type="HOGENOM" id="CLU_3120508_0_0_5"/>
<evidence type="ECO:0000313" key="1">
    <source>
        <dbReference type="EMBL" id="AGI66670.1"/>
    </source>
</evidence>
<dbReference type="AlphaFoldDB" id="M9RA88"/>
<organism evidence="1 2">
    <name type="scientific">Octadecabacter antarcticus 307</name>
    <dbReference type="NCBI Taxonomy" id="391626"/>
    <lineage>
        <taxon>Bacteria</taxon>
        <taxon>Pseudomonadati</taxon>
        <taxon>Pseudomonadota</taxon>
        <taxon>Alphaproteobacteria</taxon>
        <taxon>Rhodobacterales</taxon>
        <taxon>Roseobacteraceae</taxon>
        <taxon>Octadecabacter</taxon>
    </lineage>
</organism>
<accession>M9RA88</accession>
<dbReference type="EMBL" id="CP003740">
    <property type="protein sequence ID" value="AGI66670.1"/>
    <property type="molecule type" value="Genomic_DNA"/>
</dbReference>
<proteinExistence type="predicted"/>
<gene>
    <name evidence="1" type="ORF">OAN307_c09510</name>
</gene>
<reference evidence="1 2" key="1">
    <citation type="journal article" date="2013" name="PLoS ONE">
        <title>Poles Apart: Arctic and Antarctic Octadecabacter strains Share High Genome Plasticity and a New Type of Xanthorhodopsin.</title>
        <authorList>
            <person name="Vollmers J."/>
            <person name="Voget S."/>
            <person name="Dietrich S."/>
            <person name="Gollnow K."/>
            <person name="Smits M."/>
            <person name="Meyer K."/>
            <person name="Brinkhoff T."/>
            <person name="Simon M."/>
            <person name="Daniel R."/>
        </authorList>
    </citation>
    <scope>NUCLEOTIDE SEQUENCE [LARGE SCALE GENOMIC DNA]</scope>
    <source>
        <strain evidence="1 2">307</strain>
    </source>
</reference>
<evidence type="ECO:0008006" key="3">
    <source>
        <dbReference type="Google" id="ProtNLM"/>
    </source>
</evidence>
<protein>
    <recommendedName>
        <fullName evidence="3">Transposase</fullName>
    </recommendedName>
</protein>
<evidence type="ECO:0000313" key="2">
    <source>
        <dbReference type="Proteomes" id="UP000005307"/>
    </source>
</evidence>
<dbReference type="KEGG" id="oat:OAN307_c09510"/>
<name>M9RA88_9RHOB</name>
<sequence>MALEALNSDETVSSLASRFGDHPTMIRQWKRALLKGTSGSDRTALANPEI</sequence>
<keyword evidence="2" id="KW-1185">Reference proteome</keyword>
<dbReference type="eggNOG" id="COG2963">
    <property type="taxonomic scope" value="Bacteria"/>
</dbReference>
<dbReference type="Proteomes" id="UP000005307">
    <property type="component" value="Chromosome"/>
</dbReference>